<evidence type="ECO:0000313" key="3">
    <source>
        <dbReference type="WBParaSite" id="PSAMB.scaffold856size40126.g9289.t1"/>
    </source>
</evidence>
<feature type="compositionally biased region" description="Basic and acidic residues" evidence="1">
    <location>
        <begin position="11"/>
        <end position="31"/>
    </location>
</feature>
<proteinExistence type="predicted"/>
<dbReference type="WBParaSite" id="PSAMB.scaffold856size40126.g9289.t1">
    <property type="protein sequence ID" value="PSAMB.scaffold856size40126.g9289.t1"/>
    <property type="gene ID" value="PSAMB.scaffold856size40126.g9289"/>
</dbReference>
<evidence type="ECO:0000313" key="2">
    <source>
        <dbReference type="Proteomes" id="UP000887566"/>
    </source>
</evidence>
<sequence length="179" mass="20795">MTQKTAPQRQSFRDGLKQVKKDKWNVNDLKKKPEKVRFDKIKEKQGQKVDFRANLKQIETNKFGMEDEDEKEKEKQENKAEWANRCPLQRSQDSDESELLRNGGDRTEATDKWATSGRSVAESKSHRRPRTANGRRRARRDVFAILARLGWSKAVLGPARVFELGIILLCRRAFPPRSS</sequence>
<feature type="compositionally biased region" description="Basic residues" evidence="1">
    <location>
        <begin position="125"/>
        <end position="136"/>
    </location>
</feature>
<reference evidence="3" key="1">
    <citation type="submission" date="2022-11" db="UniProtKB">
        <authorList>
            <consortium name="WormBaseParasite"/>
        </authorList>
    </citation>
    <scope>IDENTIFICATION</scope>
</reference>
<organism evidence="2 3">
    <name type="scientific">Plectus sambesii</name>
    <dbReference type="NCBI Taxonomy" id="2011161"/>
    <lineage>
        <taxon>Eukaryota</taxon>
        <taxon>Metazoa</taxon>
        <taxon>Ecdysozoa</taxon>
        <taxon>Nematoda</taxon>
        <taxon>Chromadorea</taxon>
        <taxon>Plectida</taxon>
        <taxon>Plectina</taxon>
        <taxon>Plectoidea</taxon>
        <taxon>Plectidae</taxon>
        <taxon>Plectus</taxon>
    </lineage>
</organism>
<feature type="compositionally biased region" description="Basic and acidic residues" evidence="1">
    <location>
        <begin position="72"/>
        <end position="82"/>
    </location>
</feature>
<feature type="compositionally biased region" description="Polar residues" evidence="1">
    <location>
        <begin position="1"/>
        <end position="10"/>
    </location>
</feature>
<keyword evidence="2" id="KW-1185">Reference proteome</keyword>
<dbReference type="Proteomes" id="UP000887566">
    <property type="component" value="Unplaced"/>
</dbReference>
<evidence type="ECO:0000256" key="1">
    <source>
        <dbReference type="SAM" id="MobiDB-lite"/>
    </source>
</evidence>
<dbReference type="AlphaFoldDB" id="A0A914XKR3"/>
<feature type="region of interest" description="Disordered" evidence="1">
    <location>
        <begin position="1"/>
        <end position="31"/>
    </location>
</feature>
<name>A0A914XKR3_9BILA</name>
<protein>
    <submittedName>
        <fullName evidence="3">Uncharacterized protein</fullName>
    </submittedName>
</protein>
<feature type="region of interest" description="Disordered" evidence="1">
    <location>
        <begin position="60"/>
        <end position="136"/>
    </location>
</feature>
<accession>A0A914XKR3</accession>